<protein>
    <submittedName>
        <fullName evidence="2">Peptidase S41-like protein</fullName>
    </submittedName>
</protein>
<reference evidence="2 3" key="1">
    <citation type="submission" date="2019-03" db="EMBL/GenBank/DDBJ databases">
        <title>Genomic Encyclopedia of Type Strains, Phase III (KMG-III): the genomes of soil and plant-associated and newly described type strains.</title>
        <authorList>
            <person name="Whitman W."/>
        </authorList>
    </citation>
    <scope>NUCLEOTIDE SEQUENCE [LARGE SCALE GENOMIC DNA]</scope>
    <source>
        <strain evidence="2 3">CECT 7378</strain>
    </source>
</reference>
<dbReference type="OrthoDB" id="7168509at2"/>
<dbReference type="PANTHER" id="PTHR32060:SF30">
    <property type="entry name" value="CARBOXY-TERMINAL PROCESSING PROTEASE CTPA"/>
    <property type="match status" value="1"/>
</dbReference>
<dbReference type="Gene3D" id="2.30.42.10">
    <property type="match status" value="1"/>
</dbReference>
<dbReference type="CDD" id="cd07561">
    <property type="entry name" value="Peptidase_S41_CPP_like"/>
    <property type="match status" value="1"/>
</dbReference>
<dbReference type="SMART" id="SM00245">
    <property type="entry name" value="TSPc"/>
    <property type="match status" value="1"/>
</dbReference>
<dbReference type="PROSITE" id="PS51257">
    <property type="entry name" value="PROKAR_LIPOPROTEIN"/>
    <property type="match status" value="1"/>
</dbReference>
<gene>
    <name evidence="2" type="ORF">DFP79_0054</name>
</gene>
<dbReference type="SUPFAM" id="SSF52096">
    <property type="entry name" value="ClpP/crotonase"/>
    <property type="match status" value="1"/>
</dbReference>
<dbReference type="EMBL" id="SNXC01000001">
    <property type="protein sequence ID" value="TDP01879.1"/>
    <property type="molecule type" value="Genomic_DNA"/>
</dbReference>
<dbReference type="RefSeq" id="WP_133501830.1">
    <property type="nucleotide sequence ID" value="NZ_SNXC01000001.1"/>
</dbReference>
<dbReference type="GO" id="GO:0006508">
    <property type="term" value="P:proteolysis"/>
    <property type="evidence" value="ECO:0007669"/>
    <property type="project" value="InterPro"/>
</dbReference>
<dbReference type="Gene3D" id="3.30.750.170">
    <property type="match status" value="1"/>
</dbReference>
<evidence type="ECO:0000313" key="2">
    <source>
        <dbReference type="EMBL" id="TDP01879.1"/>
    </source>
</evidence>
<dbReference type="InterPro" id="IPR036034">
    <property type="entry name" value="PDZ_sf"/>
</dbReference>
<dbReference type="Proteomes" id="UP000294656">
    <property type="component" value="Unassembled WGS sequence"/>
</dbReference>
<proteinExistence type="predicted"/>
<dbReference type="PANTHER" id="PTHR32060">
    <property type="entry name" value="TAIL-SPECIFIC PROTEASE"/>
    <property type="match status" value="1"/>
</dbReference>
<dbReference type="Gene3D" id="3.90.226.10">
    <property type="entry name" value="2-enoyl-CoA Hydratase, Chain A, domain 1"/>
    <property type="match status" value="1"/>
</dbReference>
<dbReference type="GO" id="GO:0007165">
    <property type="term" value="P:signal transduction"/>
    <property type="evidence" value="ECO:0007669"/>
    <property type="project" value="TreeGrafter"/>
</dbReference>
<name>A0A4R6MIR0_9GAMM</name>
<dbReference type="InterPro" id="IPR005151">
    <property type="entry name" value="Tail-specific_protease"/>
</dbReference>
<accession>A0A4R6MIR0</accession>
<comment type="caution">
    <text evidence="2">The sequence shown here is derived from an EMBL/GenBank/DDBJ whole genome shotgun (WGS) entry which is preliminary data.</text>
</comment>
<evidence type="ECO:0000259" key="1">
    <source>
        <dbReference type="SMART" id="SM00245"/>
    </source>
</evidence>
<feature type="domain" description="Tail specific protease" evidence="1">
    <location>
        <begin position="174"/>
        <end position="388"/>
    </location>
</feature>
<dbReference type="GO" id="GO:0030288">
    <property type="term" value="C:outer membrane-bounded periplasmic space"/>
    <property type="evidence" value="ECO:0007669"/>
    <property type="project" value="TreeGrafter"/>
</dbReference>
<evidence type="ECO:0000313" key="3">
    <source>
        <dbReference type="Proteomes" id="UP000294656"/>
    </source>
</evidence>
<dbReference type="InterPro" id="IPR041613">
    <property type="entry name" value="Pept_S41_N"/>
</dbReference>
<keyword evidence="3" id="KW-1185">Reference proteome</keyword>
<dbReference type="AlphaFoldDB" id="A0A4R6MIR0"/>
<dbReference type="Pfam" id="PF03572">
    <property type="entry name" value="Peptidase_S41"/>
    <property type="match status" value="1"/>
</dbReference>
<dbReference type="GO" id="GO:0004175">
    <property type="term" value="F:endopeptidase activity"/>
    <property type="evidence" value="ECO:0007669"/>
    <property type="project" value="TreeGrafter"/>
</dbReference>
<organism evidence="2 3">
    <name type="scientific">Marinomonas balearica</name>
    <dbReference type="NCBI Taxonomy" id="491947"/>
    <lineage>
        <taxon>Bacteria</taxon>
        <taxon>Pseudomonadati</taxon>
        <taxon>Pseudomonadota</taxon>
        <taxon>Gammaproteobacteria</taxon>
        <taxon>Oceanospirillales</taxon>
        <taxon>Oceanospirillaceae</taxon>
        <taxon>Marinomonas</taxon>
    </lineage>
</organism>
<dbReference type="SUPFAM" id="SSF50156">
    <property type="entry name" value="PDZ domain-like"/>
    <property type="match status" value="1"/>
</dbReference>
<dbReference type="InterPro" id="IPR029045">
    <property type="entry name" value="ClpP/crotonase-like_dom_sf"/>
</dbReference>
<dbReference type="GO" id="GO:0008236">
    <property type="term" value="F:serine-type peptidase activity"/>
    <property type="evidence" value="ECO:0007669"/>
    <property type="project" value="InterPro"/>
</dbReference>
<dbReference type="Pfam" id="PF18294">
    <property type="entry name" value="Pept_S41_N"/>
    <property type="match status" value="1"/>
</dbReference>
<sequence>MLIRSVLVATTLSLLGCNGGSSDDGSESVAGGSCSIPDQNEYVYQKLKTNYLWPETIPDGLNSSSYSSPETLLNALRYREFDKYSYITTEAKYNAQSNNEYKATGIYFKWLVENGEDILIVRYTDENSPARSAGVVRGDEIIEIDGMTISEYIKKIEELNYDSWEKVRQGFGNPNDYVFKIRRTDSSEYTVSLIPVTYSTNTVHDLKFFDTSANKVAYFAYKNFSSASKEEFKTAFSQIKRNQADALILDLRMNPGGSVLTANHLATRIAGQQVSSRTFANFMFSAQRSNENFSRPFKYNEVSDAVANLNTLYVLTSSNTCSASELVINSLKPFIDVKVVGGKTCGKPIGMYGHSFCGNILFPIEFQLTNSQNEGGYFDGISPSCEVDDDYAHRFGDESDPLLSTALRLSAGGSCTALRSRNLVNRPARSEPAFMIKSEPSQFKEDFF</sequence>